<feature type="transmembrane region" description="Helical" evidence="7">
    <location>
        <begin position="162"/>
        <end position="182"/>
    </location>
</feature>
<evidence type="ECO:0000256" key="1">
    <source>
        <dbReference type="ARBA" id="ARBA00004651"/>
    </source>
</evidence>
<keyword evidence="2" id="KW-1003">Cell membrane</keyword>
<dbReference type="EMBL" id="SPQC01000038">
    <property type="protein sequence ID" value="TFU21184.1"/>
    <property type="molecule type" value="Genomic_DNA"/>
</dbReference>
<evidence type="ECO:0000313" key="9">
    <source>
        <dbReference type="Proteomes" id="UP000297951"/>
    </source>
</evidence>
<feature type="transmembrane region" description="Helical" evidence="7">
    <location>
        <begin position="209"/>
        <end position="228"/>
    </location>
</feature>
<feature type="transmembrane region" description="Helical" evidence="7">
    <location>
        <begin position="240"/>
        <end position="263"/>
    </location>
</feature>
<sequence length="368" mass="40306">MALEEQTISRAVTEDAHKEAPKPAKLSDMSGSSWKYIFKRALSEFTNDGCTDLAATLTYFTVLSIFPGLLAVVSLLGVFGQGQQTTNAILNFLQDYAPAEMLTLLEEPITQLTSSDAAGLALVTGVVGALWTASGYIGAFGRSMNKIYGVVEGRPVWKLRPFNLLVTAAMVLIVVAMMLVLLSSEDVLTTLQNAVPAIELGGFIGVWMWLRYPIMLVLAVVLISLLYFATPNVKQPKFRFLTPGAAIALVVMTIAGLGFTFYVSNFGSYNATYGLIGGVIVMLLFIWIMNNVLLLGAQIDAEIQRGRELQAGIKAEDELQLPPRDDTMAIKQQEKKENLIEEGRKIRLAHNGVDFQQMAEKQEKKDSE</sequence>
<gene>
    <name evidence="8" type="ORF">E4U03_09830</name>
</gene>
<organism evidence="8 9">
    <name type="scientific">Rothia nasimurium</name>
    <dbReference type="NCBI Taxonomy" id="85336"/>
    <lineage>
        <taxon>Bacteria</taxon>
        <taxon>Bacillati</taxon>
        <taxon>Actinomycetota</taxon>
        <taxon>Actinomycetes</taxon>
        <taxon>Micrococcales</taxon>
        <taxon>Micrococcaceae</taxon>
        <taxon>Rothia</taxon>
    </lineage>
</organism>
<feature type="compositionally biased region" description="Polar residues" evidence="6">
    <location>
        <begin position="1"/>
        <end position="10"/>
    </location>
</feature>
<feature type="transmembrane region" description="Helical" evidence="7">
    <location>
        <begin position="117"/>
        <end position="141"/>
    </location>
</feature>
<feature type="compositionally biased region" description="Basic and acidic residues" evidence="6">
    <location>
        <begin position="12"/>
        <end position="22"/>
    </location>
</feature>
<dbReference type="STRING" id="85336.A7979_01835"/>
<proteinExistence type="predicted"/>
<feature type="transmembrane region" description="Helical" evidence="7">
    <location>
        <begin position="275"/>
        <end position="297"/>
    </location>
</feature>
<dbReference type="RefSeq" id="WP_135013417.1">
    <property type="nucleotide sequence ID" value="NZ_JADGLK010000038.1"/>
</dbReference>
<evidence type="ECO:0000256" key="7">
    <source>
        <dbReference type="SAM" id="Phobius"/>
    </source>
</evidence>
<protein>
    <submittedName>
        <fullName evidence="8">YihY/virulence factor BrkB family protein</fullName>
    </submittedName>
</protein>
<reference evidence="8 9" key="1">
    <citation type="submission" date="2019-03" db="EMBL/GenBank/DDBJ databases">
        <title>Diversity of the mouse oral microbiome.</title>
        <authorList>
            <person name="Joseph S."/>
            <person name="Aduse-Opoku J."/>
            <person name="Curtis M."/>
            <person name="Wade W."/>
            <person name="Hashim A."/>
        </authorList>
    </citation>
    <scope>NUCLEOTIDE SEQUENCE [LARGE SCALE GENOMIC DNA]</scope>
    <source>
        <strain evidence="9">irhom_31</strain>
    </source>
</reference>
<name>A0A4Y9F1J8_9MICC</name>
<feature type="transmembrane region" description="Helical" evidence="7">
    <location>
        <begin position="57"/>
        <end position="79"/>
    </location>
</feature>
<keyword evidence="5 7" id="KW-0472">Membrane</keyword>
<dbReference type="PANTHER" id="PTHR30213:SF0">
    <property type="entry name" value="UPF0761 MEMBRANE PROTEIN YIHY"/>
    <property type="match status" value="1"/>
</dbReference>
<evidence type="ECO:0000313" key="8">
    <source>
        <dbReference type="EMBL" id="TFU21184.1"/>
    </source>
</evidence>
<evidence type="ECO:0000256" key="2">
    <source>
        <dbReference type="ARBA" id="ARBA00022475"/>
    </source>
</evidence>
<dbReference type="Pfam" id="PF03631">
    <property type="entry name" value="Virul_fac_BrkB"/>
    <property type="match status" value="1"/>
</dbReference>
<evidence type="ECO:0000256" key="6">
    <source>
        <dbReference type="SAM" id="MobiDB-lite"/>
    </source>
</evidence>
<feature type="region of interest" description="Disordered" evidence="6">
    <location>
        <begin position="1"/>
        <end position="29"/>
    </location>
</feature>
<dbReference type="Proteomes" id="UP000297951">
    <property type="component" value="Unassembled WGS sequence"/>
</dbReference>
<accession>A0A4Y9F1J8</accession>
<evidence type="ECO:0000256" key="3">
    <source>
        <dbReference type="ARBA" id="ARBA00022692"/>
    </source>
</evidence>
<dbReference type="AlphaFoldDB" id="A0A4Y9F1J8"/>
<dbReference type="PANTHER" id="PTHR30213">
    <property type="entry name" value="INNER MEMBRANE PROTEIN YHJD"/>
    <property type="match status" value="1"/>
</dbReference>
<evidence type="ECO:0000256" key="5">
    <source>
        <dbReference type="ARBA" id="ARBA00023136"/>
    </source>
</evidence>
<comment type="caution">
    <text evidence="8">The sequence shown here is derived from an EMBL/GenBank/DDBJ whole genome shotgun (WGS) entry which is preliminary data.</text>
</comment>
<dbReference type="InterPro" id="IPR017039">
    <property type="entry name" value="Virul_fac_BrkB"/>
</dbReference>
<keyword evidence="4 7" id="KW-1133">Transmembrane helix</keyword>
<keyword evidence="3 7" id="KW-0812">Transmembrane</keyword>
<evidence type="ECO:0000256" key="4">
    <source>
        <dbReference type="ARBA" id="ARBA00022989"/>
    </source>
</evidence>
<dbReference type="NCBIfam" id="TIGR00765">
    <property type="entry name" value="yihY_not_rbn"/>
    <property type="match status" value="1"/>
</dbReference>
<comment type="subcellular location">
    <subcellularLocation>
        <location evidence="1">Cell membrane</location>
        <topology evidence="1">Multi-pass membrane protein</topology>
    </subcellularLocation>
</comment>
<dbReference type="OrthoDB" id="9781030at2"/>
<dbReference type="GO" id="GO:0005886">
    <property type="term" value="C:plasma membrane"/>
    <property type="evidence" value="ECO:0007669"/>
    <property type="project" value="UniProtKB-SubCell"/>
</dbReference>